<dbReference type="InterPro" id="IPR027328">
    <property type="entry name" value="MAPRE"/>
</dbReference>
<comment type="caution">
    <text evidence="8">The sequence shown here is derived from an EMBL/GenBank/DDBJ whole genome shotgun (WGS) entry which is preliminary data.</text>
</comment>
<dbReference type="InterPro" id="IPR036133">
    <property type="entry name" value="EB1_C_sf"/>
</dbReference>
<feature type="compositionally biased region" description="Polar residues" evidence="6">
    <location>
        <begin position="203"/>
        <end position="212"/>
    </location>
</feature>
<dbReference type="SUPFAM" id="SSF140612">
    <property type="entry name" value="EB1 dimerisation domain-like"/>
    <property type="match status" value="1"/>
</dbReference>
<comment type="subcellular location">
    <subcellularLocation>
        <location evidence="1">Cytoplasm</location>
        <location evidence="1">Cytoskeleton</location>
    </subcellularLocation>
</comment>
<gene>
    <name evidence="8" type="ORF">AWRI3580_g3981</name>
</gene>
<keyword evidence="4" id="KW-0206">Cytoskeleton</keyword>
<evidence type="ECO:0000256" key="4">
    <source>
        <dbReference type="ARBA" id="ARBA00023212"/>
    </source>
</evidence>
<organism evidence="8 9">
    <name type="scientific">Hanseniaspora uvarum</name>
    <name type="common">Yeast</name>
    <name type="synonym">Kloeckera apiculata</name>
    <dbReference type="NCBI Taxonomy" id="29833"/>
    <lineage>
        <taxon>Eukaryota</taxon>
        <taxon>Fungi</taxon>
        <taxon>Dikarya</taxon>
        <taxon>Ascomycota</taxon>
        <taxon>Saccharomycotina</taxon>
        <taxon>Saccharomycetes</taxon>
        <taxon>Saccharomycodales</taxon>
        <taxon>Saccharomycodaceae</taxon>
        <taxon>Hanseniaspora</taxon>
    </lineage>
</organism>
<dbReference type="EMBL" id="LPNN01000011">
    <property type="protein sequence ID" value="OEJ80565.1"/>
    <property type="molecule type" value="Genomic_DNA"/>
</dbReference>
<dbReference type="STRING" id="29833.A0A1E5R0X9"/>
<dbReference type="GO" id="GO:0008017">
    <property type="term" value="F:microtubule binding"/>
    <property type="evidence" value="ECO:0007669"/>
    <property type="project" value="InterPro"/>
</dbReference>
<name>A0A1E5R0X9_HANUV</name>
<feature type="region of interest" description="Disordered" evidence="6">
    <location>
        <begin position="192"/>
        <end position="223"/>
    </location>
</feature>
<keyword evidence="9" id="KW-1185">Reference proteome</keyword>
<evidence type="ECO:0000313" key="9">
    <source>
        <dbReference type="Proteomes" id="UP000095358"/>
    </source>
</evidence>
<dbReference type="InterPro" id="IPR004953">
    <property type="entry name" value="EB1_C"/>
</dbReference>
<dbReference type="SUPFAM" id="SSF47576">
    <property type="entry name" value="Calponin-homology domain, CH-domain"/>
    <property type="match status" value="1"/>
</dbReference>
<dbReference type="PANTHER" id="PTHR10623">
    <property type="entry name" value="MICROTUBULE-ASSOCIATED PROTEIN RP/EB FAMILY MEMBER"/>
    <property type="match status" value="1"/>
</dbReference>
<dbReference type="Gene3D" id="1.20.5.1430">
    <property type="match status" value="1"/>
</dbReference>
<evidence type="ECO:0000256" key="2">
    <source>
        <dbReference type="ARBA" id="ARBA00022490"/>
    </source>
</evidence>
<dbReference type="OrthoDB" id="2119228at2759"/>
<evidence type="ECO:0000256" key="5">
    <source>
        <dbReference type="PROSITE-ProRule" id="PRU00576"/>
    </source>
</evidence>
<dbReference type="Pfam" id="PF03271">
    <property type="entry name" value="EB1"/>
    <property type="match status" value="1"/>
</dbReference>
<keyword evidence="2" id="KW-0963">Cytoplasm</keyword>
<protein>
    <submittedName>
        <fullName evidence="8">Microtubule-associated protein RP/EB family member 1</fullName>
    </submittedName>
</protein>
<dbReference type="AlphaFoldDB" id="A0A1E5R0X9"/>
<dbReference type="PROSITE" id="PS51230">
    <property type="entry name" value="EB1_C"/>
    <property type="match status" value="1"/>
</dbReference>
<dbReference type="Gene3D" id="1.10.418.10">
    <property type="entry name" value="Calponin-like domain"/>
    <property type="match status" value="1"/>
</dbReference>
<evidence type="ECO:0000313" key="8">
    <source>
        <dbReference type="EMBL" id="OEJ80565.1"/>
    </source>
</evidence>
<evidence type="ECO:0000259" key="7">
    <source>
        <dbReference type="PROSITE" id="PS51230"/>
    </source>
</evidence>
<dbReference type="VEuPathDB" id="FungiDB:AWRI3580_g3981"/>
<keyword evidence="3 5" id="KW-0493">Microtubule</keyword>
<dbReference type="InterPro" id="IPR036872">
    <property type="entry name" value="CH_dom_sf"/>
</dbReference>
<evidence type="ECO:0000256" key="3">
    <source>
        <dbReference type="ARBA" id="ARBA00022701"/>
    </source>
</evidence>
<proteinExistence type="predicted"/>
<evidence type="ECO:0000256" key="6">
    <source>
        <dbReference type="SAM" id="MobiDB-lite"/>
    </source>
</evidence>
<reference evidence="9" key="1">
    <citation type="journal article" date="2016" name="Genome Announc.">
        <title>Genome sequences of three species of Hanseniaspora isolated from spontaneous wine fermentations.</title>
        <authorList>
            <person name="Sternes P.R."/>
            <person name="Lee D."/>
            <person name="Kutyna D.R."/>
            <person name="Borneman A.R."/>
        </authorList>
    </citation>
    <scope>NUCLEOTIDE SEQUENCE [LARGE SCALE GENOMIC DNA]</scope>
    <source>
        <strain evidence="9">AWRI3580</strain>
    </source>
</reference>
<sequence>MSATISRQQILTWINESLDLNITKLETLGPGSVYIQLLDYINETLLKTENKIPLQLVYWTDDVLQTERDDEESNEYKKRNLRIIKNYKIAGKEEMTANYKLLQKWFLQMNINKKVLMDKLMQSKFQNNLEFCQWFYKYVNNLVSDKGFADIFDFVNHTRDNHLYNAIERRYSITSSSTSSISSARSSILESAGSRRSSILPKRNTSSRTSSKPLPIKTTRSENSELIQDDNLRTIKRKYENIIQTINAERQFYFDKLRTLELLMLSIQENNSVSENPELQQMLNHVLKILYDNEDSNQQMSEDLNNIIDEEVKKTDLNDFNNKEIRMLSIDDNELF</sequence>
<dbReference type="GO" id="GO:0005874">
    <property type="term" value="C:microtubule"/>
    <property type="evidence" value="ECO:0007669"/>
    <property type="project" value="UniProtKB-KW"/>
</dbReference>
<accession>A0A1E5R0X9</accession>
<dbReference type="Proteomes" id="UP000095358">
    <property type="component" value="Unassembled WGS sequence"/>
</dbReference>
<feature type="domain" description="EB1 C-terminal" evidence="7">
    <location>
        <begin position="221"/>
        <end position="299"/>
    </location>
</feature>
<evidence type="ECO:0000256" key="1">
    <source>
        <dbReference type="ARBA" id="ARBA00004245"/>
    </source>
</evidence>